<evidence type="ECO:0000256" key="6">
    <source>
        <dbReference type="SAM" id="Phobius"/>
    </source>
</evidence>
<dbReference type="NCBIfam" id="TIGR00797">
    <property type="entry name" value="matE"/>
    <property type="match status" value="1"/>
</dbReference>
<feature type="transmembrane region" description="Helical" evidence="6">
    <location>
        <begin position="49"/>
        <end position="70"/>
    </location>
</feature>
<evidence type="ECO:0000313" key="7">
    <source>
        <dbReference type="EMBL" id="KXG74972.1"/>
    </source>
</evidence>
<dbReference type="InterPro" id="IPR050222">
    <property type="entry name" value="MATE_MdtK"/>
</dbReference>
<feature type="transmembrane region" description="Helical" evidence="6">
    <location>
        <begin position="97"/>
        <end position="116"/>
    </location>
</feature>
<keyword evidence="6" id="KW-0812">Transmembrane</keyword>
<evidence type="ECO:0000256" key="5">
    <source>
        <dbReference type="ARBA" id="ARBA00031636"/>
    </source>
</evidence>
<feature type="transmembrane region" description="Helical" evidence="6">
    <location>
        <begin position="20"/>
        <end position="37"/>
    </location>
</feature>
<evidence type="ECO:0000256" key="3">
    <source>
        <dbReference type="ARBA" id="ARBA00020268"/>
    </source>
</evidence>
<feature type="transmembrane region" description="Helical" evidence="6">
    <location>
        <begin position="164"/>
        <end position="186"/>
    </location>
</feature>
<feature type="transmembrane region" description="Helical" evidence="6">
    <location>
        <begin position="198"/>
        <end position="218"/>
    </location>
</feature>
<comment type="caution">
    <text evidence="7">The sequence shown here is derived from an EMBL/GenBank/DDBJ whole genome shotgun (WGS) entry which is preliminary data.</text>
</comment>
<proteinExistence type="inferred from homology"/>
<keyword evidence="6" id="KW-0472">Membrane</keyword>
<dbReference type="Pfam" id="PF01554">
    <property type="entry name" value="MatE"/>
    <property type="match status" value="2"/>
</dbReference>
<reference evidence="7 8" key="1">
    <citation type="submission" date="2015-12" db="EMBL/GenBank/DDBJ databases">
        <title>Draft genome sequnece of Fervidicola ferrireducens strain Y170.</title>
        <authorList>
            <person name="Patel B.K."/>
        </authorList>
    </citation>
    <scope>NUCLEOTIDE SEQUENCE [LARGE SCALE GENOMIC DNA]</scope>
    <source>
        <strain evidence="7 8">Y170</strain>
    </source>
</reference>
<name>A0A140L347_9FIRM</name>
<keyword evidence="4" id="KW-0813">Transport</keyword>
<dbReference type="PANTHER" id="PTHR43298">
    <property type="entry name" value="MULTIDRUG RESISTANCE PROTEIN NORM-RELATED"/>
    <property type="match status" value="1"/>
</dbReference>
<feature type="transmembrane region" description="Helical" evidence="6">
    <location>
        <begin position="136"/>
        <end position="157"/>
    </location>
</feature>
<dbReference type="EMBL" id="LOED01000035">
    <property type="protein sequence ID" value="KXG74972.1"/>
    <property type="molecule type" value="Genomic_DNA"/>
</dbReference>
<evidence type="ECO:0000313" key="8">
    <source>
        <dbReference type="Proteomes" id="UP000070427"/>
    </source>
</evidence>
<dbReference type="GO" id="GO:0042910">
    <property type="term" value="F:xenobiotic transmembrane transporter activity"/>
    <property type="evidence" value="ECO:0007669"/>
    <property type="project" value="InterPro"/>
</dbReference>
<evidence type="ECO:0000256" key="4">
    <source>
        <dbReference type="ARBA" id="ARBA00022448"/>
    </source>
</evidence>
<comment type="similarity">
    <text evidence="2">Belongs to the multi antimicrobial extrusion (MATE) (TC 2.A.66.1) family.</text>
</comment>
<sequence>MKEVQQAVKTVSLRKKIMRLAVPAILEMILGTVVWVADTAMIGRLSAEALSAVGLGGQLAFNVTYVFGALGDGALAMVSRSVGAGDRKRADYVSEQALIMSACLGVILALIYFFGAEWIFELLTDDPEVIALGTKYLRILAFAVTFMVPTYVVNCALRGAGNTVVPMLSAAIGNILNIAGDYVFIFGNFGFPRMEVEGAALATTISQIVAALVTLGYAGSGRANITINLKKAGLPDLKLMRGLFSLSLPSSLEELSFGASRLLSSAWINRLGTMAFAAHQVAVTGESLSFMPGYGFSVAASAIVGQSLGAKD</sequence>
<dbReference type="AlphaFoldDB" id="A0A140L347"/>
<protein>
    <recommendedName>
        <fullName evidence="3">Probable multidrug resistance protein NorM</fullName>
    </recommendedName>
    <alternativeName>
        <fullName evidence="5">Multidrug-efflux transporter</fullName>
    </alternativeName>
</protein>
<dbReference type="Proteomes" id="UP000070427">
    <property type="component" value="Unassembled WGS sequence"/>
</dbReference>
<evidence type="ECO:0000256" key="2">
    <source>
        <dbReference type="ARBA" id="ARBA00010199"/>
    </source>
</evidence>
<dbReference type="GO" id="GO:0005886">
    <property type="term" value="C:plasma membrane"/>
    <property type="evidence" value="ECO:0007669"/>
    <property type="project" value="TreeGrafter"/>
</dbReference>
<dbReference type="GO" id="GO:0015297">
    <property type="term" value="F:antiporter activity"/>
    <property type="evidence" value="ECO:0007669"/>
    <property type="project" value="InterPro"/>
</dbReference>
<dbReference type="InterPro" id="IPR002528">
    <property type="entry name" value="MATE_fam"/>
</dbReference>
<organism evidence="7 8">
    <name type="scientific">Fervidicola ferrireducens</name>
    <dbReference type="NCBI Taxonomy" id="520764"/>
    <lineage>
        <taxon>Bacteria</taxon>
        <taxon>Bacillati</taxon>
        <taxon>Bacillota</taxon>
        <taxon>Clostridia</taxon>
        <taxon>Thermosediminibacterales</taxon>
        <taxon>Thermosediminibacteraceae</taxon>
        <taxon>Fervidicola</taxon>
    </lineage>
</organism>
<evidence type="ECO:0000256" key="1">
    <source>
        <dbReference type="ARBA" id="ARBA00003408"/>
    </source>
</evidence>
<accession>A0A140L347</accession>
<keyword evidence="8" id="KW-1185">Reference proteome</keyword>
<keyword evidence="6" id="KW-1133">Transmembrane helix</keyword>
<dbReference type="STRING" id="520764.AN618_20970"/>
<dbReference type="InParanoid" id="A0A140L347"/>
<gene>
    <name evidence="7" type="primary">mdtK_1</name>
    <name evidence="7" type="ORF">AN618_20970</name>
</gene>
<comment type="function">
    <text evidence="1">Multidrug efflux pump.</text>
</comment>
<dbReference type="PANTHER" id="PTHR43298:SF2">
    <property type="entry name" value="FMN_FAD EXPORTER YEEO-RELATED"/>
    <property type="match status" value="1"/>
</dbReference>